<evidence type="ECO:0000313" key="1">
    <source>
        <dbReference type="EMBL" id="MBE1506572.1"/>
    </source>
</evidence>
<reference evidence="1 2" key="1">
    <citation type="submission" date="2020-10" db="EMBL/GenBank/DDBJ databases">
        <title>Sequencing the genomes of 1000 actinobacteria strains.</title>
        <authorList>
            <person name="Klenk H.-P."/>
        </authorList>
    </citation>
    <scope>NUCLEOTIDE SEQUENCE [LARGE SCALE GENOMIC DNA]</scope>
    <source>
        <strain evidence="1 2">DSM 7307</strain>
    </source>
</reference>
<keyword evidence="2" id="KW-1185">Reference proteome</keyword>
<evidence type="ECO:0000313" key="2">
    <source>
        <dbReference type="Proteomes" id="UP000620262"/>
    </source>
</evidence>
<accession>A0ABR9IUU2</accession>
<organism evidence="1 2">
    <name type="scientific">Rhizobium viscosum</name>
    <name type="common">Arthrobacter viscosus</name>
    <dbReference type="NCBI Taxonomy" id="1673"/>
    <lineage>
        <taxon>Bacteria</taxon>
        <taxon>Pseudomonadati</taxon>
        <taxon>Pseudomonadota</taxon>
        <taxon>Alphaproteobacteria</taxon>
        <taxon>Hyphomicrobiales</taxon>
        <taxon>Rhizobiaceae</taxon>
        <taxon>Rhizobium/Agrobacterium group</taxon>
        <taxon>Rhizobium</taxon>
    </lineage>
</organism>
<dbReference type="RefSeq" id="WP_192730260.1">
    <property type="nucleotide sequence ID" value="NZ_BAAAVL010000018.1"/>
</dbReference>
<name>A0ABR9IUU2_RHIVS</name>
<gene>
    <name evidence="1" type="ORF">H4W29_003753</name>
</gene>
<comment type="caution">
    <text evidence="1">The sequence shown here is derived from an EMBL/GenBank/DDBJ whole genome shotgun (WGS) entry which is preliminary data.</text>
</comment>
<dbReference type="Proteomes" id="UP000620262">
    <property type="component" value="Unassembled WGS sequence"/>
</dbReference>
<dbReference type="EMBL" id="JADBEC010000001">
    <property type="protein sequence ID" value="MBE1506572.1"/>
    <property type="molecule type" value="Genomic_DNA"/>
</dbReference>
<protein>
    <submittedName>
        <fullName evidence="1">ABC-type lipoprotein release transport system permease subunit</fullName>
    </submittedName>
</protein>
<keyword evidence="1" id="KW-0449">Lipoprotein</keyword>
<proteinExistence type="predicted"/>
<sequence length="148" mass="15391">MALMKNVLGFVVAIIVVFVFTNAGLGQIAGQSSNALATANDRSTGVMVRGIEADDLRSLNLWTGVASADFAAGRHAVIGRQVADALAIKVGDRFLLIDPQGTRTPFGVAPRTTTFKVAAVIELAPSAEATITVYVSRKGFEELSGGAL</sequence>